<dbReference type="FunFam" id="3.40.225.10:FF:000003">
    <property type="entry name" value="Methylthioribulose-1-phosphate dehydratase"/>
    <property type="match status" value="1"/>
</dbReference>
<dbReference type="EMBL" id="MBFS01000328">
    <property type="protein sequence ID" value="PVV02804.1"/>
    <property type="molecule type" value="Genomic_DNA"/>
</dbReference>
<dbReference type="InterPro" id="IPR017714">
    <property type="entry name" value="MethylthioRu-1-P_deHdtase_MtnB"/>
</dbReference>
<dbReference type="InterPro" id="IPR036409">
    <property type="entry name" value="Aldolase_II/adducin_N_sf"/>
</dbReference>
<dbReference type="GO" id="GO:0046570">
    <property type="term" value="F:methylthioribulose 1-phosphate dehydratase activity"/>
    <property type="evidence" value="ECO:0007669"/>
    <property type="project" value="UniProtKB-UniRule"/>
</dbReference>
<evidence type="ECO:0000256" key="5">
    <source>
        <dbReference type="ARBA" id="ARBA00023167"/>
    </source>
</evidence>
<comment type="catalytic activity">
    <reaction evidence="7">
        <text>5-(methylsulfanyl)-D-ribulose 1-phosphate = 5-methylsulfanyl-2,3-dioxopentyl phosphate + H2O</text>
        <dbReference type="Rhea" id="RHEA:15549"/>
        <dbReference type="ChEBI" id="CHEBI:15377"/>
        <dbReference type="ChEBI" id="CHEBI:58548"/>
        <dbReference type="ChEBI" id="CHEBI:58828"/>
        <dbReference type="EC" id="4.2.1.109"/>
    </reaction>
</comment>
<accession>A0A2T9ZDW5</accession>
<evidence type="ECO:0000256" key="1">
    <source>
        <dbReference type="ARBA" id="ARBA00022490"/>
    </source>
</evidence>
<dbReference type="PANTHER" id="PTHR10640">
    <property type="entry name" value="METHYLTHIORIBULOSE-1-PHOSPHATE DEHYDRATASE"/>
    <property type="match status" value="1"/>
</dbReference>
<evidence type="ECO:0000256" key="4">
    <source>
        <dbReference type="ARBA" id="ARBA00022833"/>
    </source>
</evidence>
<comment type="caution">
    <text evidence="9">The sequence shown here is derived from an EMBL/GenBank/DDBJ whole genome shotgun (WGS) entry which is preliminary data.</text>
</comment>
<dbReference type="STRING" id="133381.A0A2T9ZDW5"/>
<keyword evidence="6 7" id="KW-0456">Lyase</keyword>
<dbReference type="InterPro" id="IPR001303">
    <property type="entry name" value="Aldolase_II/adducin_N"/>
</dbReference>
<dbReference type="SMART" id="SM01007">
    <property type="entry name" value="Aldolase_II"/>
    <property type="match status" value="1"/>
</dbReference>
<dbReference type="Proteomes" id="UP000245609">
    <property type="component" value="Unassembled WGS sequence"/>
</dbReference>
<feature type="domain" description="Class II aldolase/adducin N-terminal" evidence="8">
    <location>
        <begin position="19"/>
        <end position="205"/>
    </location>
</feature>
<keyword evidence="10" id="KW-1185">Reference proteome</keyword>
<dbReference type="PANTHER" id="PTHR10640:SF7">
    <property type="entry name" value="METHYLTHIORIBULOSE-1-PHOSPHATE DEHYDRATASE"/>
    <property type="match status" value="1"/>
</dbReference>
<organism evidence="9 10">
    <name type="scientific">Smittium megazygosporum</name>
    <dbReference type="NCBI Taxonomy" id="133381"/>
    <lineage>
        <taxon>Eukaryota</taxon>
        <taxon>Fungi</taxon>
        <taxon>Fungi incertae sedis</taxon>
        <taxon>Zoopagomycota</taxon>
        <taxon>Kickxellomycotina</taxon>
        <taxon>Harpellomycetes</taxon>
        <taxon>Harpellales</taxon>
        <taxon>Legeriomycetaceae</taxon>
        <taxon>Smittium</taxon>
    </lineage>
</organism>
<comment type="function">
    <text evidence="7">Catalyzes the dehydration of methylthioribulose-1-phosphate (MTRu-1-P) into 2,3-diketo-5-methylthiopentyl-1-phosphate (DK-MTP-1-P).</text>
</comment>
<dbReference type="InterPro" id="IPR027514">
    <property type="entry name" value="Salvage_MtnB_euk"/>
</dbReference>
<keyword evidence="2 7" id="KW-0028">Amino-acid biosynthesis</keyword>
<evidence type="ECO:0000313" key="10">
    <source>
        <dbReference type="Proteomes" id="UP000245609"/>
    </source>
</evidence>
<evidence type="ECO:0000256" key="7">
    <source>
        <dbReference type="HAMAP-Rule" id="MF_03116"/>
    </source>
</evidence>
<proteinExistence type="inferred from homology"/>
<feature type="binding site" evidence="7">
    <location>
        <position position="178"/>
    </location>
    <ligand>
        <name>Zn(2+)</name>
        <dbReference type="ChEBI" id="CHEBI:29105"/>
    </ligand>
</feature>
<feature type="active site" description="Proton donor/acceptor" evidence="7">
    <location>
        <position position="122"/>
    </location>
</feature>
<evidence type="ECO:0000256" key="3">
    <source>
        <dbReference type="ARBA" id="ARBA00022723"/>
    </source>
</evidence>
<gene>
    <name evidence="7" type="primary">MDE1</name>
    <name evidence="9" type="ORF">BB560_002732</name>
</gene>
<dbReference type="Pfam" id="PF00596">
    <property type="entry name" value="Aldolase_II"/>
    <property type="match status" value="1"/>
</dbReference>
<dbReference type="Gene3D" id="3.40.225.10">
    <property type="entry name" value="Class II aldolase/adducin N-terminal domain"/>
    <property type="match status" value="1"/>
</dbReference>
<dbReference type="EC" id="4.2.1.109" evidence="7"/>
<keyword evidence="3 7" id="KW-0479">Metal-binding</keyword>
<comment type="pathway">
    <text evidence="7">Amino-acid biosynthesis; L-methionine biosynthesis via salvage pathway; L-methionine from S-methyl-5-thio-alpha-D-ribose 1-phosphate: step 2/6.</text>
</comment>
<comment type="similarity">
    <text evidence="7">Belongs to the aldolase class II family. MtnB subfamily.</text>
</comment>
<feature type="binding site" evidence="7">
    <location>
        <position position="101"/>
    </location>
    <ligand>
        <name>Zn(2+)</name>
        <dbReference type="ChEBI" id="CHEBI:29105"/>
    </ligand>
</feature>
<dbReference type="UniPathway" id="UPA00904">
    <property type="reaction ID" value="UER00875"/>
</dbReference>
<dbReference type="GO" id="GO:0005737">
    <property type="term" value="C:cytoplasm"/>
    <property type="evidence" value="ECO:0007669"/>
    <property type="project" value="UniProtKB-SubCell"/>
</dbReference>
<dbReference type="GO" id="GO:0008270">
    <property type="term" value="F:zinc ion binding"/>
    <property type="evidence" value="ECO:0007669"/>
    <property type="project" value="UniProtKB-UniRule"/>
</dbReference>
<dbReference type="OrthoDB" id="191080at2759"/>
<dbReference type="GO" id="GO:0019509">
    <property type="term" value="P:L-methionine salvage from methylthioadenosine"/>
    <property type="evidence" value="ECO:0007669"/>
    <property type="project" value="UniProtKB-UniRule"/>
</dbReference>
<reference evidence="9 10" key="1">
    <citation type="journal article" date="2018" name="MBio">
        <title>Comparative Genomics Reveals the Core Gene Toolbox for the Fungus-Insect Symbiosis.</title>
        <authorList>
            <person name="Wang Y."/>
            <person name="Stata M."/>
            <person name="Wang W."/>
            <person name="Stajich J.E."/>
            <person name="White M.M."/>
            <person name="Moncalvo J.M."/>
        </authorList>
    </citation>
    <scope>NUCLEOTIDE SEQUENCE [LARGE SCALE GENOMIC DNA]</scope>
    <source>
        <strain evidence="9 10">SC-DP-2</strain>
    </source>
</reference>
<dbReference type="NCBIfam" id="TIGR03328">
    <property type="entry name" value="salvage_mtnB"/>
    <property type="match status" value="1"/>
</dbReference>
<sequence length="214" mass="24040">MSSDSQSLVRSSDPLHSANLIPVLCRQFYQLGWVTGTGDLVYIAPSGVQKERIESEDLFVMDKKTMNLIHSPVSNHKPSACTPLFFNAFTLRNAGACIHSHSQNAVLATMLFDKEFEISNQEMIKGIKKDGSYLPMMYSDRLVVPIIDNTLFEQDLTSFMADAMNSYPETSAVLVKNHGVYVWGKTWQDAKTMAECYDYLFELAIKIKAHGLKV</sequence>
<dbReference type="SUPFAM" id="SSF53639">
    <property type="entry name" value="AraD/HMP-PK domain-like"/>
    <property type="match status" value="1"/>
</dbReference>
<evidence type="ECO:0000313" key="9">
    <source>
        <dbReference type="EMBL" id="PVV02804.1"/>
    </source>
</evidence>
<comment type="cofactor">
    <cofactor evidence="7">
        <name>Zn(2+)</name>
        <dbReference type="ChEBI" id="CHEBI:29105"/>
    </cofactor>
    <text evidence="7">Binds 1 zinc ion per subunit.</text>
</comment>
<feature type="binding site" evidence="7">
    <location>
        <position position="81"/>
    </location>
    <ligand>
        <name>substrate</name>
    </ligand>
</feature>
<name>A0A2T9ZDW5_9FUNG</name>
<dbReference type="AlphaFoldDB" id="A0A2T9ZDW5"/>
<comment type="subcellular location">
    <subcellularLocation>
        <location evidence="7">Cytoplasm</location>
    </subcellularLocation>
</comment>
<keyword evidence="5 7" id="KW-0486">Methionine biosynthesis</keyword>
<dbReference type="HAMAP" id="MF_03116">
    <property type="entry name" value="Salvage_MtnB_euk"/>
    <property type="match status" value="1"/>
</dbReference>
<evidence type="ECO:0000256" key="2">
    <source>
        <dbReference type="ARBA" id="ARBA00022605"/>
    </source>
</evidence>
<feature type="binding site" evidence="7">
    <location>
        <position position="99"/>
    </location>
    <ligand>
        <name>Zn(2+)</name>
        <dbReference type="ChEBI" id="CHEBI:29105"/>
    </ligand>
</feature>
<protein>
    <recommendedName>
        <fullName evidence="7">Methylthioribulose-1-phosphate dehydratase</fullName>
        <shortName evidence="7">MTRu-1-P dehydratase</shortName>
        <ecNumber evidence="7">4.2.1.109</ecNumber>
    </recommendedName>
</protein>
<keyword evidence="4 7" id="KW-0862">Zinc</keyword>
<keyword evidence="1 7" id="KW-0963">Cytoplasm</keyword>
<evidence type="ECO:0000256" key="6">
    <source>
        <dbReference type="ARBA" id="ARBA00023239"/>
    </source>
</evidence>
<evidence type="ECO:0000259" key="8">
    <source>
        <dbReference type="SMART" id="SM01007"/>
    </source>
</evidence>